<feature type="region of interest" description="Disordered" evidence="1">
    <location>
        <begin position="96"/>
        <end position="137"/>
    </location>
</feature>
<accession>A0A409WUH4</accession>
<sequence>MSRHQQGRALNLPIYLSINSERLHAGSFLGQIRALLKVDTRERDSEKEENREISQEIEDNEPKLFQAGKCTDGFSTAQPQHDGKEVEEAIPAVLVSDAASGEQPQKETNLTSSTADKTNLPTNNAGSRPNSPNAPVNRRALISKKCYDSSYISARLSNVQILEEKICLLVVRFQCHPSPGQRFTILRIKWQFQGCHDQEAPSLEDVAPKQCIWDKTREHKDTDFKVNIPFQFTIGSIALGPQFEQQWKTQKTIQRGTTLTGSIRGLDGDAAEWTVEENASAMSGVPPHFCIAAVVNYEAPFLMEMEISAIQRRTSNVLPVSKIDQAKSESTLVDVEKLHRTLPDYKPAHGWREWFPEISGEVRGGGIELGKVAFSR</sequence>
<organism evidence="2 3">
    <name type="scientific">Gymnopilus dilepis</name>
    <dbReference type="NCBI Taxonomy" id="231916"/>
    <lineage>
        <taxon>Eukaryota</taxon>
        <taxon>Fungi</taxon>
        <taxon>Dikarya</taxon>
        <taxon>Basidiomycota</taxon>
        <taxon>Agaricomycotina</taxon>
        <taxon>Agaricomycetes</taxon>
        <taxon>Agaricomycetidae</taxon>
        <taxon>Agaricales</taxon>
        <taxon>Agaricineae</taxon>
        <taxon>Hymenogastraceae</taxon>
        <taxon>Gymnopilus</taxon>
    </lineage>
</organism>
<reference evidence="2 3" key="1">
    <citation type="journal article" date="2018" name="Evol. Lett.">
        <title>Horizontal gene cluster transfer increased hallucinogenic mushroom diversity.</title>
        <authorList>
            <person name="Reynolds H.T."/>
            <person name="Vijayakumar V."/>
            <person name="Gluck-Thaler E."/>
            <person name="Korotkin H.B."/>
            <person name="Matheny P.B."/>
            <person name="Slot J.C."/>
        </authorList>
    </citation>
    <scope>NUCLEOTIDE SEQUENCE [LARGE SCALE GENOMIC DNA]</scope>
    <source>
        <strain evidence="2 3">SRW20</strain>
    </source>
</reference>
<evidence type="ECO:0000256" key="1">
    <source>
        <dbReference type="SAM" id="MobiDB-lite"/>
    </source>
</evidence>
<proteinExistence type="predicted"/>
<evidence type="ECO:0000313" key="3">
    <source>
        <dbReference type="Proteomes" id="UP000284706"/>
    </source>
</evidence>
<dbReference type="Proteomes" id="UP000284706">
    <property type="component" value="Unassembled WGS sequence"/>
</dbReference>
<feature type="compositionally biased region" description="Polar residues" evidence="1">
    <location>
        <begin position="102"/>
        <end position="134"/>
    </location>
</feature>
<feature type="region of interest" description="Disordered" evidence="1">
    <location>
        <begin position="40"/>
        <end position="64"/>
    </location>
</feature>
<dbReference type="STRING" id="231916.A0A409WUH4"/>
<evidence type="ECO:0000313" key="2">
    <source>
        <dbReference type="EMBL" id="PPQ82111.1"/>
    </source>
</evidence>
<dbReference type="EMBL" id="NHYE01004792">
    <property type="protein sequence ID" value="PPQ82111.1"/>
    <property type="molecule type" value="Genomic_DNA"/>
</dbReference>
<feature type="compositionally biased region" description="Basic and acidic residues" evidence="1">
    <location>
        <begin position="40"/>
        <end position="54"/>
    </location>
</feature>
<dbReference type="AlphaFoldDB" id="A0A409WUH4"/>
<name>A0A409WUH4_9AGAR</name>
<protein>
    <submittedName>
        <fullName evidence="2">Uncharacterized protein</fullName>
    </submittedName>
</protein>
<dbReference type="OrthoDB" id="3012448at2759"/>
<comment type="caution">
    <text evidence="2">The sequence shown here is derived from an EMBL/GenBank/DDBJ whole genome shotgun (WGS) entry which is preliminary data.</text>
</comment>
<gene>
    <name evidence="2" type="ORF">CVT26_011760</name>
</gene>
<dbReference type="InParanoid" id="A0A409WUH4"/>
<keyword evidence="3" id="KW-1185">Reference proteome</keyword>